<feature type="domain" description="D-galactarate/Altronate dehydratase second" evidence="3">
    <location>
        <begin position="5"/>
        <end position="125"/>
    </location>
</feature>
<evidence type="ECO:0000313" key="6">
    <source>
        <dbReference type="Proteomes" id="UP000199584"/>
    </source>
</evidence>
<comment type="similarity">
    <text evidence="1">Belongs to the UxaA family.</text>
</comment>
<dbReference type="Pfam" id="PF20629">
    <property type="entry name" value="GD_AH_C"/>
    <property type="match status" value="1"/>
</dbReference>
<dbReference type="Proteomes" id="UP000199584">
    <property type="component" value="Unassembled WGS sequence"/>
</dbReference>
<gene>
    <name evidence="5" type="ORF">SAMN05660706_12147</name>
</gene>
<dbReference type="PANTHER" id="PTHR30536:SF5">
    <property type="entry name" value="ALTRONATE DEHYDRATASE"/>
    <property type="match status" value="1"/>
</dbReference>
<sequence length="302" mass="32803">MEFLGFIRPDGSVGCRSHLLVISTDPTTDRLCLKVAGAVYNAVPVVCGPAKHQLFGDYLSAMINNPNAAGAVLLEPKPQGVGEKVAGEMSLIGKPVEVVDISAAGGPVQAVARSTRAAMAIAREISTYRRQLSLFSRLTLGIIYKEDSKTADLLLPCIQDIIENSNGRIVIAREVLNKKDKVNNLHAVKKLGIDDPVGRDRGLYELEFSPEPNEIMKSMILKGVQVVLVATGSSYSANNALVPVVNITADKNYYELMEDSIELNLSNLDYKRYDTKEYRLLIISEIIATASGKLTKAEALKI</sequence>
<accession>A0A1I6DYJ3</accession>
<feature type="domain" description="D-galactarate/Altronate dehydratase C-terminal" evidence="4">
    <location>
        <begin position="199"/>
        <end position="300"/>
    </location>
</feature>
<dbReference type="STRING" id="39060.SAMN05660706_12147"/>
<dbReference type="InterPro" id="IPR048332">
    <property type="entry name" value="GD_AH_C"/>
</dbReference>
<keyword evidence="2" id="KW-0456">Lyase</keyword>
<evidence type="ECO:0000259" key="4">
    <source>
        <dbReference type="Pfam" id="PF20629"/>
    </source>
</evidence>
<dbReference type="PANTHER" id="PTHR30536">
    <property type="entry name" value="ALTRONATE/GALACTARATE DEHYDRATASE"/>
    <property type="match status" value="1"/>
</dbReference>
<dbReference type="GO" id="GO:0016829">
    <property type="term" value="F:lyase activity"/>
    <property type="evidence" value="ECO:0007669"/>
    <property type="project" value="UniProtKB-KW"/>
</dbReference>
<reference evidence="6" key="1">
    <citation type="submission" date="2016-10" db="EMBL/GenBank/DDBJ databases">
        <authorList>
            <person name="Varghese N."/>
            <person name="Submissions S."/>
        </authorList>
    </citation>
    <scope>NUCLEOTIDE SEQUENCE [LARGE SCALE GENOMIC DNA]</scope>
    <source>
        <strain evidence="6">DSM 3669</strain>
    </source>
</reference>
<dbReference type="InterPro" id="IPR007392">
    <property type="entry name" value="GD_AH_second"/>
</dbReference>
<dbReference type="RefSeq" id="WP_092484896.1">
    <property type="nucleotide sequence ID" value="NZ_FOYM01000021.1"/>
</dbReference>
<evidence type="ECO:0000313" key="5">
    <source>
        <dbReference type="EMBL" id="SFR10610.1"/>
    </source>
</evidence>
<keyword evidence="6" id="KW-1185">Reference proteome</keyword>
<dbReference type="Pfam" id="PF04295">
    <property type="entry name" value="GD_AH_second"/>
    <property type="match status" value="1"/>
</dbReference>
<proteinExistence type="inferred from homology"/>
<dbReference type="OrthoDB" id="1804934at2"/>
<protein>
    <submittedName>
        <fullName evidence="5">Altronate dehydratase large subunit</fullName>
    </submittedName>
</protein>
<evidence type="ECO:0000256" key="1">
    <source>
        <dbReference type="ARBA" id="ARBA00010986"/>
    </source>
</evidence>
<organism evidence="5 6">
    <name type="scientific">Desulfoscipio geothermicus DSM 3669</name>
    <dbReference type="NCBI Taxonomy" id="1121426"/>
    <lineage>
        <taxon>Bacteria</taxon>
        <taxon>Bacillati</taxon>
        <taxon>Bacillota</taxon>
        <taxon>Clostridia</taxon>
        <taxon>Eubacteriales</taxon>
        <taxon>Desulfallaceae</taxon>
        <taxon>Desulfoscipio</taxon>
    </lineage>
</organism>
<dbReference type="InterPro" id="IPR052172">
    <property type="entry name" value="UxaA_altronate/galactarate_dh"/>
</dbReference>
<dbReference type="EMBL" id="FOYM01000021">
    <property type="protein sequence ID" value="SFR10610.1"/>
    <property type="molecule type" value="Genomic_DNA"/>
</dbReference>
<dbReference type="GO" id="GO:0019698">
    <property type="term" value="P:D-galacturonate catabolic process"/>
    <property type="evidence" value="ECO:0007669"/>
    <property type="project" value="TreeGrafter"/>
</dbReference>
<name>A0A1I6DYJ3_9FIRM</name>
<evidence type="ECO:0000259" key="3">
    <source>
        <dbReference type="Pfam" id="PF04295"/>
    </source>
</evidence>
<dbReference type="AlphaFoldDB" id="A0A1I6DYJ3"/>
<evidence type="ECO:0000256" key="2">
    <source>
        <dbReference type="ARBA" id="ARBA00023239"/>
    </source>
</evidence>